<protein>
    <submittedName>
        <fullName evidence="2">Uncharacterized protein</fullName>
    </submittedName>
</protein>
<organism evidence="2 3">
    <name type="scientific">Knufia fluminis</name>
    <dbReference type="NCBI Taxonomy" id="191047"/>
    <lineage>
        <taxon>Eukaryota</taxon>
        <taxon>Fungi</taxon>
        <taxon>Dikarya</taxon>
        <taxon>Ascomycota</taxon>
        <taxon>Pezizomycotina</taxon>
        <taxon>Eurotiomycetes</taxon>
        <taxon>Chaetothyriomycetidae</taxon>
        <taxon>Chaetothyriales</taxon>
        <taxon>Trichomeriaceae</taxon>
        <taxon>Knufia</taxon>
    </lineage>
</organism>
<feature type="transmembrane region" description="Helical" evidence="1">
    <location>
        <begin position="949"/>
        <end position="968"/>
    </location>
</feature>
<dbReference type="PANTHER" id="PTHR37544">
    <property type="entry name" value="SPRAY-RELATED"/>
    <property type="match status" value="1"/>
</dbReference>
<keyword evidence="1" id="KW-1133">Transmembrane helix</keyword>
<dbReference type="AlphaFoldDB" id="A0AAN8EFB0"/>
<feature type="transmembrane region" description="Helical" evidence="1">
    <location>
        <begin position="480"/>
        <end position="501"/>
    </location>
</feature>
<dbReference type="Proteomes" id="UP001316803">
    <property type="component" value="Unassembled WGS sequence"/>
</dbReference>
<keyword evidence="1" id="KW-0472">Membrane</keyword>
<feature type="transmembrane region" description="Helical" evidence="1">
    <location>
        <begin position="317"/>
        <end position="343"/>
    </location>
</feature>
<evidence type="ECO:0000313" key="2">
    <source>
        <dbReference type="EMBL" id="KAK5950183.1"/>
    </source>
</evidence>
<accession>A0AAN8EFB0</accession>
<evidence type="ECO:0000256" key="1">
    <source>
        <dbReference type="SAM" id="Phobius"/>
    </source>
</evidence>
<feature type="transmembrane region" description="Helical" evidence="1">
    <location>
        <begin position="438"/>
        <end position="460"/>
    </location>
</feature>
<comment type="caution">
    <text evidence="2">The sequence shown here is derived from an EMBL/GenBank/DDBJ whole genome shotgun (WGS) entry which is preliminary data.</text>
</comment>
<keyword evidence="3" id="KW-1185">Reference proteome</keyword>
<evidence type="ECO:0000313" key="3">
    <source>
        <dbReference type="Proteomes" id="UP001316803"/>
    </source>
</evidence>
<name>A0AAN8EFB0_9EURO</name>
<dbReference type="EMBL" id="JAKLMC020000029">
    <property type="protein sequence ID" value="KAK5950183.1"/>
    <property type="molecule type" value="Genomic_DNA"/>
</dbReference>
<gene>
    <name evidence="2" type="ORF">OHC33_008898</name>
</gene>
<keyword evidence="1" id="KW-0812">Transmembrane</keyword>
<dbReference type="PANTHER" id="PTHR37544:SF3">
    <property type="entry name" value="SPRAY"/>
    <property type="match status" value="1"/>
</dbReference>
<proteinExistence type="predicted"/>
<sequence>MTSNFLNTAYSKCWLGQSMPAFTTEDYMLAPFAQSSLNAALRDTTITSKTTRFWTELRCWAPASIELNYENNLTTFSDGRGCIAKDILSFSPGSFINDNGTYEGKYYGGQNPYYGDTDWPGYCKQFPHILLMTWRYVQPSGTPPDYSPGGDATAMFCEPEYLMEEVEATIAASNGNILSYDTIGQPQTLTDDLFNRTNFESIITNGRSPIVGDGGSGNSSVFEVDIADGATIDQGARLFTAGVSATQGEAASSAMLGFALGASGNRASDLINFDKLQQAYTQAHKLLFALAMAQNFDKQAVKSQEANQVSTSVSVHLVPAFTIATESLLVLTAALCASLLWVLPQRPLKLSKDPDSFAAIMSICRLPEVQNVFSRLSDAHERVIEPMLHGKDFSLECYADNQPVLRQAASVDAGLDKQDKGLELAYFPTLKPQQPLEISWMVSGAVLLLIAGGTGTFFVLDLMSEKQNGLKPPTGSELVQQLLLSFIPTAFATLLGAYLGLVARSHSFVQPLDDLYDGNAPAANTLLVKYTSLPPQLLFVRAFQAGHHLLALLSISALLSNILTVTVASMFLQRDVSTSLELELPAMYQPNVINVDIRGYRQQTDHNLDAIYATAANLSSLTSLPPWTTFDHGYLPFDISSLATSETAEYEFETIGYGADLSCVDLLSPSSGIDASLDFDWQGQTFRLWANYSRPEGGNTTCLFLNQVSVTDDGFGAMNGELDETPSAFEISNNMWALNASNVVDVRFCSNITVKGWVRGQLLDSPANHDKLGTSNFDHNATVVSCTSHMKAQQHRLRTSGDGRILSAIPIGPVEYDLPPTVNLTSTLLTATRATTDYFSSPIWHKDLVARDWSNYLYKKTLNNTDLLDAAQPVPSFETASKLMKETFTRLFALQVAFDHDRMLPLNTSVKTVSTWDTSAFPDEAPGPYTVPAKVYYPERRIFISQPNFIVSVTILSFDFLVLLVFRLRLRKPFLPRMPFTIASQIAFFSGSHVIDDVVKAGGDLKELDKRGFRYGYGRYIGKDGWMHVGIEREPFVSKLHDEEKDLKHGKRHAWWFKLMPWLRKDDVPRTVRINGFEFESIPQRERSKPIVDVNGGEQSKSDIRINVAERDGNWI</sequence>
<feature type="transmembrane region" description="Helical" evidence="1">
    <location>
        <begin position="549"/>
        <end position="572"/>
    </location>
</feature>
<dbReference type="InterPro" id="IPR021840">
    <property type="entry name" value="DUF3433"/>
</dbReference>
<reference evidence="2 3" key="1">
    <citation type="submission" date="2022-12" db="EMBL/GenBank/DDBJ databases">
        <title>Genomic features and morphological characterization of a novel Knufia sp. strain isolated from spacecraft assembly facility.</title>
        <authorList>
            <person name="Teixeira M."/>
            <person name="Chander A.M."/>
            <person name="Stajich J.E."/>
            <person name="Venkateswaran K."/>
        </authorList>
    </citation>
    <scope>NUCLEOTIDE SEQUENCE [LARGE SCALE GENOMIC DNA]</scope>
    <source>
        <strain evidence="2 3">FJI-L2-BK-P2</strain>
    </source>
</reference>
<dbReference type="Pfam" id="PF11915">
    <property type="entry name" value="DUF3433"/>
    <property type="match status" value="1"/>
</dbReference>